<keyword evidence="2" id="KW-1185">Reference proteome</keyword>
<gene>
    <name evidence="1" type="ORF">C7448_102387</name>
</gene>
<dbReference type="RefSeq" id="WP_115900497.1">
    <property type="nucleotide sequence ID" value="NZ_QUNS01000002.1"/>
</dbReference>
<dbReference type="Gene3D" id="1.25.40.10">
    <property type="entry name" value="Tetratricopeptide repeat domain"/>
    <property type="match status" value="1"/>
</dbReference>
<dbReference type="OrthoDB" id="1150971at2"/>
<evidence type="ECO:0000313" key="1">
    <source>
        <dbReference type="EMBL" id="REH54859.1"/>
    </source>
</evidence>
<name>A0A3E0I899_9FLAO</name>
<organism evidence="1 2">
    <name type="scientific">Tenacibaculum gallaicum</name>
    <dbReference type="NCBI Taxonomy" id="561505"/>
    <lineage>
        <taxon>Bacteria</taxon>
        <taxon>Pseudomonadati</taxon>
        <taxon>Bacteroidota</taxon>
        <taxon>Flavobacteriia</taxon>
        <taxon>Flavobacteriales</taxon>
        <taxon>Flavobacteriaceae</taxon>
        <taxon>Tenacibaculum</taxon>
    </lineage>
</organism>
<reference evidence="1 2" key="1">
    <citation type="submission" date="2018-08" db="EMBL/GenBank/DDBJ databases">
        <title>Genomic Encyclopedia of Type Strains, Phase IV (KMG-IV): sequencing the most valuable type-strain genomes for metagenomic binning, comparative biology and taxonomic classification.</title>
        <authorList>
            <person name="Goeker M."/>
        </authorList>
    </citation>
    <scope>NUCLEOTIDE SEQUENCE [LARGE SCALE GENOMIC DNA]</scope>
    <source>
        <strain evidence="1 2">DSM 18841</strain>
    </source>
</reference>
<accession>A0A3E0I899</accession>
<comment type="caution">
    <text evidence="1">The sequence shown here is derived from an EMBL/GenBank/DDBJ whole genome shotgun (WGS) entry which is preliminary data.</text>
</comment>
<dbReference type="Proteomes" id="UP000256884">
    <property type="component" value="Unassembled WGS sequence"/>
</dbReference>
<proteinExistence type="predicted"/>
<evidence type="ECO:0008006" key="3">
    <source>
        <dbReference type="Google" id="ProtNLM"/>
    </source>
</evidence>
<evidence type="ECO:0000313" key="2">
    <source>
        <dbReference type="Proteomes" id="UP000256884"/>
    </source>
</evidence>
<dbReference type="InterPro" id="IPR011990">
    <property type="entry name" value="TPR-like_helical_dom_sf"/>
</dbReference>
<protein>
    <recommendedName>
        <fullName evidence="3">Tetratricopeptide repeat protein</fullName>
    </recommendedName>
</protein>
<sequence length="208" mass="23531">MNKIITLILLVFTVNISAQTQYERGMTKAFELWGANKTTEAAQLFERISKAEKDNWLPPYYAATIEILESFQIKEEATLIAKLNKAQEFLDTAKSISPENPEILIIQALLHVSYMAFDGQKYGMTMSMKNVGLYEKALKIAPNNPRVILSKAESDMGAARFFGQSTAPFCNTIKKAIELGKKEKVSEKFYPKFNVQRAEQVLKKCMKS</sequence>
<dbReference type="AlphaFoldDB" id="A0A3E0I899"/>
<dbReference type="SUPFAM" id="SSF48452">
    <property type="entry name" value="TPR-like"/>
    <property type="match status" value="1"/>
</dbReference>
<dbReference type="EMBL" id="QUNS01000002">
    <property type="protein sequence ID" value="REH54859.1"/>
    <property type="molecule type" value="Genomic_DNA"/>
</dbReference>